<dbReference type="EMBL" id="MN739697">
    <property type="protein sequence ID" value="QHT21802.1"/>
    <property type="molecule type" value="Genomic_DNA"/>
</dbReference>
<protein>
    <submittedName>
        <fullName evidence="1">Uncharacterized protein</fullName>
    </submittedName>
</protein>
<proteinExistence type="predicted"/>
<organism evidence="1">
    <name type="scientific">viral metagenome</name>
    <dbReference type="NCBI Taxonomy" id="1070528"/>
    <lineage>
        <taxon>unclassified sequences</taxon>
        <taxon>metagenomes</taxon>
        <taxon>organismal metagenomes</taxon>
    </lineage>
</organism>
<accession>A0A6C0DZC7</accession>
<dbReference type="AlphaFoldDB" id="A0A6C0DZC7"/>
<name>A0A6C0DZC7_9ZZZZ</name>
<sequence>MEVLLNKIITDELTLENYYLLRDYGIIKFYDDIKHTEKIEIIEKILCNYFESEDENILTPEYIDFVISIQNKKIIEYYLNNICMYVYEREDENEKIILNIAIQELCQTYQSIKYKYPKFYYNKYLFQKYTLNDMNMLDKIKDKIGVLQNIINYEHNNIKQENLCLMQG</sequence>
<reference evidence="1" key="1">
    <citation type="journal article" date="2020" name="Nature">
        <title>Giant virus diversity and host interactions through global metagenomics.</title>
        <authorList>
            <person name="Schulz F."/>
            <person name="Roux S."/>
            <person name="Paez-Espino D."/>
            <person name="Jungbluth S."/>
            <person name="Walsh D.A."/>
            <person name="Denef V.J."/>
            <person name="McMahon K.D."/>
            <person name="Konstantinidis K.T."/>
            <person name="Eloe-Fadrosh E.A."/>
            <person name="Kyrpides N.C."/>
            <person name="Woyke T."/>
        </authorList>
    </citation>
    <scope>NUCLEOTIDE SEQUENCE</scope>
    <source>
        <strain evidence="1">GVMAG-M-3300023179-103</strain>
    </source>
</reference>
<evidence type="ECO:0000313" key="1">
    <source>
        <dbReference type="EMBL" id="QHT21802.1"/>
    </source>
</evidence>